<accession>D2R294</accession>
<proteinExistence type="predicted"/>
<dbReference type="AlphaFoldDB" id="D2R294"/>
<gene>
    <name evidence="1" type="ordered locus">Psta_0313</name>
</gene>
<evidence type="ECO:0000313" key="1">
    <source>
        <dbReference type="EMBL" id="ADB15003.1"/>
    </source>
</evidence>
<reference evidence="1 2" key="1">
    <citation type="journal article" date="2009" name="Stand. Genomic Sci.">
        <title>Complete genome sequence of Pirellula staleyi type strain (ATCC 27377).</title>
        <authorList>
            <person name="Clum A."/>
            <person name="Tindall B.J."/>
            <person name="Sikorski J."/>
            <person name="Ivanova N."/>
            <person name="Mavrommatis K."/>
            <person name="Lucas S."/>
            <person name="Glavina del Rio T."/>
            <person name="Nolan M."/>
            <person name="Chen F."/>
            <person name="Tice H."/>
            <person name="Pitluck S."/>
            <person name="Cheng J.F."/>
            <person name="Chertkov O."/>
            <person name="Brettin T."/>
            <person name="Han C."/>
            <person name="Detter J.C."/>
            <person name="Kuske C."/>
            <person name="Bruce D."/>
            <person name="Goodwin L."/>
            <person name="Ovchinikova G."/>
            <person name="Pati A."/>
            <person name="Mikhailova N."/>
            <person name="Chen A."/>
            <person name="Palaniappan K."/>
            <person name="Land M."/>
            <person name="Hauser L."/>
            <person name="Chang Y.J."/>
            <person name="Jeffries C.D."/>
            <person name="Chain P."/>
            <person name="Rohde M."/>
            <person name="Goker M."/>
            <person name="Bristow J."/>
            <person name="Eisen J.A."/>
            <person name="Markowitz V."/>
            <person name="Hugenholtz P."/>
            <person name="Kyrpides N.C."/>
            <person name="Klenk H.P."/>
            <person name="Lapidus A."/>
        </authorList>
    </citation>
    <scope>NUCLEOTIDE SEQUENCE [LARGE SCALE GENOMIC DNA]</scope>
    <source>
        <strain evidence="2">ATCC 27377 / DSM 6068 / ICPB 4128</strain>
    </source>
</reference>
<name>D2R294_PIRSD</name>
<dbReference type="KEGG" id="psl:Psta_0313"/>
<organism evidence="1 2">
    <name type="scientific">Pirellula staleyi (strain ATCC 27377 / DSM 6068 / ICPB 4128)</name>
    <name type="common">Pirella staleyi</name>
    <dbReference type="NCBI Taxonomy" id="530564"/>
    <lineage>
        <taxon>Bacteria</taxon>
        <taxon>Pseudomonadati</taxon>
        <taxon>Planctomycetota</taxon>
        <taxon>Planctomycetia</taxon>
        <taxon>Pirellulales</taxon>
        <taxon>Pirellulaceae</taxon>
        <taxon>Pirellula</taxon>
    </lineage>
</organism>
<dbReference type="HOGENOM" id="CLU_2772334_0_0_0"/>
<dbReference type="Proteomes" id="UP000001887">
    <property type="component" value="Chromosome"/>
</dbReference>
<protein>
    <submittedName>
        <fullName evidence="1">Uncharacterized protein</fullName>
    </submittedName>
</protein>
<evidence type="ECO:0000313" key="2">
    <source>
        <dbReference type="Proteomes" id="UP000001887"/>
    </source>
</evidence>
<keyword evidence="2" id="KW-1185">Reference proteome</keyword>
<dbReference type="EMBL" id="CP001848">
    <property type="protein sequence ID" value="ADB15003.1"/>
    <property type="molecule type" value="Genomic_DNA"/>
</dbReference>
<sequence length="69" mass="7616">MNRLPAHSIVASRLTPENVAITKGGFVTVSCCLPTAEASIYQQAYVLAQKQVAARKRLELVANKPYQWN</sequence>